<keyword evidence="1" id="KW-0472">Membrane</keyword>
<accession>A0A498IFE8</accession>
<evidence type="ECO:0000313" key="2">
    <source>
        <dbReference type="EMBL" id="RXH80894.1"/>
    </source>
</evidence>
<name>A0A498IFE8_MALDO</name>
<reference evidence="2 3" key="1">
    <citation type="submission" date="2018-10" db="EMBL/GenBank/DDBJ databases">
        <title>A high-quality apple genome assembly.</title>
        <authorList>
            <person name="Hu J."/>
        </authorList>
    </citation>
    <scope>NUCLEOTIDE SEQUENCE [LARGE SCALE GENOMIC DNA]</scope>
    <source>
        <strain evidence="3">cv. HFTH1</strain>
        <tissue evidence="2">Young leaf</tissue>
    </source>
</reference>
<keyword evidence="1" id="KW-1133">Transmembrane helix</keyword>
<dbReference type="Proteomes" id="UP000290289">
    <property type="component" value="Chromosome 12"/>
</dbReference>
<sequence>MAPKVARIQSPYETEEGISTMRHLLNGFHRPRASLHTELFFKEGGMKSLGPAWTSQVPIAVESNMPEKSVPTIFSERSSRAALIVLIDFTYGYKAIFSCTNIHKPGLPRSFCFLDLVIIIGVCFGINYHNLIGFRINVKGFGKTCGRKICYGGKDHRGVF</sequence>
<gene>
    <name evidence="2" type="ORF">DVH24_004808</name>
</gene>
<keyword evidence="1" id="KW-0812">Transmembrane</keyword>
<proteinExistence type="predicted"/>
<protein>
    <submittedName>
        <fullName evidence="2">Uncharacterized protein</fullName>
    </submittedName>
</protein>
<dbReference type="EMBL" id="RDQH01000338">
    <property type="protein sequence ID" value="RXH80894.1"/>
    <property type="molecule type" value="Genomic_DNA"/>
</dbReference>
<evidence type="ECO:0000256" key="1">
    <source>
        <dbReference type="SAM" id="Phobius"/>
    </source>
</evidence>
<feature type="transmembrane region" description="Helical" evidence="1">
    <location>
        <begin position="111"/>
        <end position="129"/>
    </location>
</feature>
<organism evidence="2 3">
    <name type="scientific">Malus domestica</name>
    <name type="common">Apple</name>
    <name type="synonym">Pyrus malus</name>
    <dbReference type="NCBI Taxonomy" id="3750"/>
    <lineage>
        <taxon>Eukaryota</taxon>
        <taxon>Viridiplantae</taxon>
        <taxon>Streptophyta</taxon>
        <taxon>Embryophyta</taxon>
        <taxon>Tracheophyta</taxon>
        <taxon>Spermatophyta</taxon>
        <taxon>Magnoliopsida</taxon>
        <taxon>eudicotyledons</taxon>
        <taxon>Gunneridae</taxon>
        <taxon>Pentapetalae</taxon>
        <taxon>rosids</taxon>
        <taxon>fabids</taxon>
        <taxon>Rosales</taxon>
        <taxon>Rosaceae</taxon>
        <taxon>Amygdaloideae</taxon>
        <taxon>Maleae</taxon>
        <taxon>Malus</taxon>
    </lineage>
</organism>
<evidence type="ECO:0000313" key="3">
    <source>
        <dbReference type="Proteomes" id="UP000290289"/>
    </source>
</evidence>
<keyword evidence="3" id="KW-1185">Reference proteome</keyword>
<comment type="caution">
    <text evidence="2">The sequence shown here is derived from an EMBL/GenBank/DDBJ whole genome shotgun (WGS) entry which is preliminary data.</text>
</comment>
<dbReference type="AlphaFoldDB" id="A0A498IFE8"/>